<dbReference type="Proteomes" id="UP000649617">
    <property type="component" value="Unassembled WGS sequence"/>
</dbReference>
<comment type="subcellular location">
    <subcellularLocation>
        <location evidence="1">Plastid</location>
        <location evidence="1">Chloroplast</location>
    </subcellularLocation>
</comment>
<reference evidence="5" key="1">
    <citation type="submission" date="2021-02" db="EMBL/GenBank/DDBJ databases">
        <authorList>
            <person name="Dougan E. K."/>
            <person name="Rhodes N."/>
            <person name="Thang M."/>
            <person name="Chan C."/>
        </authorList>
    </citation>
    <scope>NUCLEOTIDE SEQUENCE</scope>
</reference>
<dbReference type="Gene3D" id="1.10.3460.10">
    <property type="entry name" value="Chlorophyll a/b binding protein domain"/>
    <property type="match status" value="1"/>
</dbReference>
<organism evidence="5 6">
    <name type="scientific">Symbiodinium pilosum</name>
    <name type="common">Dinoflagellate</name>
    <dbReference type="NCBI Taxonomy" id="2952"/>
    <lineage>
        <taxon>Eukaryota</taxon>
        <taxon>Sar</taxon>
        <taxon>Alveolata</taxon>
        <taxon>Dinophyceae</taxon>
        <taxon>Suessiales</taxon>
        <taxon>Symbiodiniaceae</taxon>
        <taxon>Symbiodinium</taxon>
    </lineage>
</organism>
<evidence type="ECO:0000256" key="3">
    <source>
        <dbReference type="ARBA" id="ARBA00022640"/>
    </source>
</evidence>
<dbReference type="Pfam" id="PF00504">
    <property type="entry name" value="Chloroa_b-bind"/>
    <property type="match status" value="1"/>
</dbReference>
<protein>
    <recommendedName>
        <fullName evidence="7">Reverse transcriptase domain-containing protein</fullName>
    </recommendedName>
</protein>
<feature type="non-terminal residue" evidence="5">
    <location>
        <position position="1915"/>
    </location>
</feature>
<evidence type="ECO:0000256" key="1">
    <source>
        <dbReference type="ARBA" id="ARBA00004229"/>
    </source>
</evidence>
<name>A0A812MU95_SYMPI</name>
<feature type="region of interest" description="Disordered" evidence="4">
    <location>
        <begin position="238"/>
        <end position="262"/>
    </location>
</feature>
<dbReference type="EMBL" id="CAJNIZ010009032">
    <property type="protein sequence ID" value="CAE7275177.1"/>
    <property type="molecule type" value="Genomic_DNA"/>
</dbReference>
<dbReference type="SUPFAM" id="SSF56219">
    <property type="entry name" value="DNase I-like"/>
    <property type="match status" value="1"/>
</dbReference>
<evidence type="ECO:0000313" key="6">
    <source>
        <dbReference type="Proteomes" id="UP000649617"/>
    </source>
</evidence>
<evidence type="ECO:0008006" key="7">
    <source>
        <dbReference type="Google" id="ProtNLM"/>
    </source>
</evidence>
<dbReference type="OrthoDB" id="443363at2759"/>
<dbReference type="InterPro" id="IPR036691">
    <property type="entry name" value="Endo/exonu/phosph_ase_sf"/>
</dbReference>
<feature type="compositionally biased region" description="Basic and acidic residues" evidence="4">
    <location>
        <begin position="250"/>
        <end position="259"/>
    </location>
</feature>
<sequence>MMAIIGMFFQDGLTGSAWGDWANYTASPLRAFENELGVQDPVSVPIPMRKVVIKMPGWNEEAINGSTIAKLLERHIDPVAYEALTVRMDNSATVMMHESAVEAILKASGKDGVYHKLHASSRYMGELHLLWLPSQTTLDEAVNLADSERELALQHCAKRNNLEDTTAYSIWRLSGLPLHTGAGALALLQTRGWEVVEILFFNAEPSKRGLQSQYYQLPGGHKKQLQLKALNALAKKQVADHNRQQGGKTDSQEKREREAAAGNLPANRKLMNHTVLTIGGINVGGFSDSPKWEAIKEMPHDVLVLTETHIQTHLVKSYPYTFPNYFTFWSPGEEQKYYNGIGMLVEGVDAGRPHKLRGNEKMRANVFGRTAGCLQRSYGLDRAIAEDIAARGDLPSFVVIGDFNMVIDESHPSSGFWHVLAQNELDKAYQLWCEETERILLDIANKQGHHVSRGAVKRGNVVFHEQRHFPRSVQESASTMLTRRIWKALCRAREVAKAAPGFRRDKAWEATSKLLKHLLRPDADELRPLLGQPASLEAANTVVDVLNKLLEKEHRRDRFARLNAWKRRMRNNDKECYGWLCSKARQEPVRVTVAASGIYMRHQHGEPKLVNFMRKCGATLKRTVVDLPPLHKDDMMTTILEAKPTSAGVDGIMPVELRNLAQWCPSHIGALTALLRKVEDSGKWPGVATRGAVAFVAKDPARVNPQAGDFRPITILASVYRASCRQKQLALSWVPEWQDPGTYGLPGGRAADVLAYETCAQVIQAANDGQVAAGLGYDLRKCFDMVPISLALDIFRQRGADSGVLRALTGFQDAHHKYFKIDGFYAKKFKVTGTQINCDKSFVFGPKSVQGAFPDLPNYKHTFRLVGGSVKLSAGQSWTPLEWERGDRWVQRLPVGWFAKVKILRSTVPKLTFGQGTRALPVATGTICVTFVQRWKATLAYLQDLTAEADTLQIQQDSGQNELVLLVPPSEDPRAKLKVLRLLLTAGLMTPERDHRRRKRKGIIRCACEGNLVLCDLFLGYSKREQDLHESLSNGHKLVWERLVGKQAGRADYGKLWCSVCGKEWPWKGIEVSAKYAVDRCLMLRIHQSGSVVGRAVAACYSATTSHYYFWDPAGFTADGSVENFKHRRQTEIKHGRVSMLDHAYPPRTARKMQQQRVSMLATLAGVFCDRWKSCGVSLATLKYLPPSLVYVCSTPFSVTISLILPPGGVAVGGLLVFLTLSMSRQSDSRFVTDVVSLPTLETASDHTFVLLSLRACPVSSCAPRPAAPVAGAARPRPLFSGLRLPFFGTRPYNSGFDGLSAHLRRAGEEVLGFASNGQPSWRDGHDEELRRLSAQRQQAFEAARASPGDAAAAQALREVRHANRVVVRRVKAQWWSQQSQAMQASAERGDARAFYGDVKRLGACPAHWPPQGYRPYADGGQTGCDDRISSAELLRLANLPSLRTMLYRRVAGWVGHVALRVPGASLTYCMLFGCLPNRVCPASTEQTYPKGHFTSTARLVIQHIPDVDEPVWARSAQNRASWARSVGRVAVPPPSRRQGAARAFPRAARMGLTTDVGSPILGDDMGDSEALAAARSVLQSVTSALTFNRSLCFIYAILLRPFVQQEASRLLQYAQHPSVNSVSDGESLSPLGAQTHNNKLMIGGKLHSGFCTNILHKPKTTLSRPPRLAVRRLQDPAAALAFVSSAAEALRREPSPSFATLPSVLRLSAERTIGAASSSRSDWREGHEDELAQVSRARQLAFDECFAHPGDPARRHALQVARHASRHCTRRLKAAWWQGQFARLEAAARRRDAHRLYNVSPAVLQAQLLEPLALPFSDGLWDPPSLADVETRVRQLTPGKAPDASGVHAELLRALLAENDDARYVLLCLHELIVDFCRIHLRDVVFADDTLLLDNNWANFQSVASLFDEVLDDY</sequence>
<evidence type="ECO:0000313" key="5">
    <source>
        <dbReference type="EMBL" id="CAE7275177.1"/>
    </source>
</evidence>
<gene>
    <name evidence="5" type="ORF">SPIL2461_LOCUS6120</name>
</gene>
<evidence type="ECO:0000256" key="2">
    <source>
        <dbReference type="ARBA" id="ARBA00022528"/>
    </source>
</evidence>
<keyword evidence="2" id="KW-0150">Chloroplast</keyword>
<dbReference type="InterPro" id="IPR022796">
    <property type="entry name" value="Chloroa_b-bind"/>
</dbReference>
<comment type="caution">
    <text evidence="5">The sequence shown here is derived from an EMBL/GenBank/DDBJ whole genome shotgun (WGS) entry which is preliminary data.</text>
</comment>
<keyword evidence="3" id="KW-0934">Plastid</keyword>
<accession>A0A812MU95</accession>
<keyword evidence="6" id="KW-1185">Reference proteome</keyword>
<proteinExistence type="predicted"/>
<dbReference type="GO" id="GO:0009507">
    <property type="term" value="C:chloroplast"/>
    <property type="evidence" value="ECO:0007669"/>
    <property type="project" value="UniProtKB-SubCell"/>
</dbReference>
<dbReference type="SUPFAM" id="SSF103511">
    <property type="entry name" value="Chlorophyll a-b binding protein"/>
    <property type="match status" value="1"/>
</dbReference>
<evidence type="ECO:0000256" key="4">
    <source>
        <dbReference type="SAM" id="MobiDB-lite"/>
    </source>
</evidence>